<dbReference type="GO" id="GO:0005737">
    <property type="term" value="C:cytoplasm"/>
    <property type="evidence" value="ECO:0007669"/>
    <property type="project" value="InterPro"/>
</dbReference>
<evidence type="ECO:0000256" key="9">
    <source>
        <dbReference type="ARBA" id="ARBA00022833"/>
    </source>
</evidence>
<comment type="catalytic activity">
    <reaction evidence="1">
        <text>S-ubiquitinyl-[E2 ubiquitin-conjugating enzyme]-L-cysteine + [acceptor protein]-L-lysine = [E2 ubiquitin-conjugating enzyme]-L-cysteine + N(6)-ubiquitinyl-[acceptor protein]-L-lysine.</text>
        <dbReference type="EC" id="2.3.2.27"/>
    </reaction>
</comment>
<dbReference type="Pfam" id="PF21361">
    <property type="entry name" value="Sina_ZnF"/>
    <property type="match status" value="1"/>
</dbReference>
<feature type="domain" description="SIAH-type" evidence="12">
    <location>
        <begin position="113"/>
        <end position="173"/>
    </location>
</feature>
<keyword evidence="6" id="KW-0479">Metal-binding</keyword>
<dbReference type="OrthoDB" id="941555at2759"/>
<dbReference type="Gene3D" id="2.60.210.10">
    <property type="entry name" value="Apoptosis, Tumor Necrosis Factor Receptor Associated Protein 2, Chain A"/>
    <property type="match status" value="1"/>
</dbReference>
<dbReference type="PANTHER" id="PTHR10315">
    <property type="entry name" value="E3 UBIQUITIN PROTEIN LIGASE SIAH"/>
    <property type="match status" value="1"/>
</dbReference>
<dbReference type="InterPro" id="IPR013010">
    <property type="entry name" value="Znf_SIAH"/>
</dbReference>
<keyword evidence="8" id="KW-0833">Ubl conjugation pathway</keyword>
<evidence type="ECO:0000256" key="8">
    <source>
        <dbReference type="ARBA" id="ARBA00022786"/>
    </source>
</evidence>
<keyword evidence="13" id="KW-0436">Ligase</keyword>
<dbReference type="GO" id="GO:0016874">
    <property type="term" value="F:ligase activity"/>
    <property type="evidence" value="ECO:0007669"/>
    <property type="project" value="UniProtKB-KW"/>
</dbReference>
<dbReference type="AlphaFoldDB" id="A0A2P6QN08"/>
<organism evidence="13 14">
    <name type="scientific">Rosa chinensis</name>
    <name type="common">China rose</name>
    <dbReference type="NCBI Taxonomy" id="74649"/>
    <lineage>
        <taxon>Eukaryota</taxon>
        <taxon>Viridiplantae</taxon>
        <taxon>Streptophyta</taxon>
        <taxon>Embryophyta</taxon>
        <taxon>Tracheophyta</taxon>
        <taxon>Spermatophyta</taxon>
        <taxon>Magnoliopsida</taxon>
        <taxon>eudicotyledons</taxon>
        <taxon>Gunneridae</taxon>
        <taxon>Pentapetalae</taxon>
        <taxon>rosids</taxon>
        <taxon>fabids</taxon>
        <taxon>Rosales</taxon>
        <taxon>Rosaceae</taxon>
        <taxon>Rosoideae</taxon>
        <taxon>Rosoideae incertae sedis</taxon>
        <taxon>Rosa</taxon>
    </lineage>
</organism>
<keyword evidence="5 13" id="KW-0808">Transferase</keyword>
<evidence type="ECO:0000256" key="3">
    <source>
        <dbReference type="ARBA" id="ARBA00009119"/>
    </source>
</evidence>
<feature type="domain" description="RING-type" evidence="11">
    <location>
        <begin position="60"/>
        <end position="96"/>
    </location>
</feature>
<evidence type="ECO:0000313" key="13">
    <source>
        <dbReference type="EMBL" id="PRQ35548.1"/>
    </source>
</evidence>
<dbReference type="FunFam" id="3.30.40.10:FF:000041">
    <property type="entry name" value="E3 ubiquitin-protein ligase SINAT3"/>
    <property type="match status" value="1"/>
</dbReference>
<protein>
    <recommendedName>
        <fullName evidence="4">RING-type E3 ubiquitin transferase</fullName>
        <ecNumber evidence="4">2.3.2.27</ecNumber>
    </recommendedName>
</protein>
<evidence type="ECO:0000256" key="6">
    <source>
        <dbReference type="ARBA" id="ARBA00022723"/>
    </source>
</evidence>
<dbReference type="PROSITE" id="PS51081">
    <property type="entry name" value="ZF_SIAH"/>
    <property type="match status" value="1"/>
</dbReference>
<dbReference type="GO" id="GO:0006511">
    <property type="term" value="P:ubiquitin-dependent protein catabolic process"/>
    <property type="evidence" value="ECO:0007669"/>
    <property type="project" value="InterPro"/>
</dbReference>
<comment type="similarity">
    <text evidence="3">Belongs to the SINA (Seven in absentia) family.</text>
</comment>
<dbReference type="InterPro" id="IPR018121">
    <property type="entry name" value="7-in-absentia-prot_TRAF-dom"/>
</dbReference>
<keyword evidence="13" id="KW-0012">Acyltransferase</keyword>
<dbReference type="PROSITE" id="PS50089">
    <property type="entry name" value="ZF_RING_2"/>
    <property type="match status" value="1"/>
</dbReference>
<keyword evidence="7 10" id="KW-0863">Zinc-finger</keyword>
<keyword evidence="14" id="KW-1185">Reference proteome</keyword>
<dbReference type="InterPro" id="IPR008974">
    <property type="entry name" value="TRAF-like"/>
</dbReference>
<dbReference type="Pfam" id="PF21362">
    <property type="entry name" value="Sina_RING"/>
    <property type="match status" value="1"/>
</dbReference>
<dbReference type="Gene3D" id="3.30.40.10">
    <property type="entry name" value="Zinc/RING finger domain, C3HC4 (zinc finger)"/>
    <property type="match status" value="2"/>
</dbReference>
<dbReference type="EC" id="2.3.2.27" evidence="4"/>
<dbReference type="Proteomes" id="UP000238479">
    <property type="component" value="Chromosome 5"/>
</dbReference>
<dbReference type="GO" id="GO:0008270">
    <property type="term" value="F:zinc ion binding"/>
    <property type="evidence" value="ECO:0007669"/>
    <property type="project" value="UniProtKB-KW"/>
</dbReference>
<dbReference type="SUPFAM" id="SSF49599">
    <property type="entry name" value="TRAF domain-like"/>
    <property type="match status" value="1"/>
</dbReference>
<dbReference type="UniPathway" id="UPA00143"/>
<dbReference type="OMA" id="RIWKEHS"/>
<dbReference type="EMBL" id="PDCK01000043">
    <property type="protein sequence ID" value="PRQ35548.1"/>
    <property type="molecule type" value="Genomic_DNA"/>
</dbReference>
<dbReference type="PANTHER" id="PTHR10315:SF147">
    <property type="entry name" value="E3 UBIQUITIN-PROTEIN LIGASE SINA-LIKE 11-RELATED"/>
    <property type="match status" value="1"/>
</dbReference>
<evidence type="ECO:0000256" key="7">
    <source>
        <dbReference type="ARBA" id="ARBA00022771"/>
    </source>
</evidence>
<dbReference type="InterPro" id="IPR049548">
    <property type="entry name" value="Sina-like_RING"/>
</dbReference>
<dbReference type="GO" id="GO:0061630">
    <property type="term" value="F:ubiquitin protein ligase activity"/>
    <property type="evidence" value="ECO:0007669"/>
    <property type="project" value="UniProtKB-EC"/>
</dbReference>
<gene>
    <name evidence="13" type="ORF">RchiOBHm_Chr5g0081221</name>
</gene>
<keyword evidence="9" id="KW-0862">Zinc</keyword>
<evidence type="ECO:0000259" key="12">
    <source>
        <dbReference type="PROSITE" id="PS51081"/>
    </source>
</evidence>
<dbReference type="CDD" id="cd16571">
    <property type="entry name" value="RING-HC_SIAHs"/>
    <property type="match status" value="1"/>
</dbReference>
<evidence type="ECO:0000256" key="2">
    <source>
        <dbReference type="ARBA" id="ARBA00004906"/>
    </source>
</evidence>
<dbReference type="InterPro" id="IPR013083">
    <property type="entry name" value="Znf_RING/FYVE/PHD"/>
</dbReference>
<evidence type="ECO:0000256" key="1">
    <source>
        <dbReference type="ARBA" id="ARBA00000900"/>
    </source>
</evidence>
<dbReference type="InterPro" id="IPR001841">
    <property type="entry name" value="Znf_RING"/>
</dbReference>
<dbReference type="STRING" id="74649.A0A2P6QN08"/>
<name>A0A2P6QN08_ROSCH</name>
<dbReference type="SUPFAM" id="SSF57850">
    <property type="entry name" value="RING/U-box"/>
    <property type="match status" value="1"/>
</dbReference>
<dbReference type="FunFam" id="2.60.210.10:FF:000004">
    <property type="entry name" value="E3 ubiquitin-protein ligase SINAT5-like"/>
    <property type="match status" value="1"/>
</dbReference>
<evidence type="ECO:0000313" key="14">
    <source>
        <dbReference type="Proteomes" id="UP000238479"/>
    </source>
</evidence>
<dbReference type="GO" id="GO:0016567">
    <property type="term" value="P:protein ubiquitination"/>
    <property type="evidence" value="ECO:0007669"/>
    <property type="project" value="UniProtKB-UniPathway"/>
</dbReference>
<accession>A0A2P6QN08</accession>
<reference evidence="13 14" key="1">
    <citation type="journal article" date="2018" name="Nat. Genet.">
        <title>The Rosa genome provides new insights in the design of modern roses.</title>
        <authorList>
            <person name="Bendahmane M."/>
        </authorList>
    </citation>
    <scope>NUCLEOTIDE SEQUENCE [LARGE SCALE GENOMIC DNA]</scope>
    <source>
        <strain evidence="14">cv. Old Blush</strain>
    </source>
</reference>
<sequence>MSPGGRFCEDVADTHITLADSDAATSFADIRTSPFRKALPGLNGNAGMPSNKNVHDLLECPVCMNLMCPPIHQCPNGHTLCSSCKTRVQNCCPTCRNELGNIRCLALEKVAESLDLPCRYQIYGCPDIFPYYSKLKHEKVCKCRPYNCPYAGAECSVTGDILFLMMHLKNDHKVDMHDGSTFNHRYVKSNPQEVENATWMLTIFNCFGRQFCLHFEAFHIGTAPVYMAFLRFMGDDDEAKQFTYSLEVGGGGRKLTWQGIPRSIRDSHRKVRDSQDGLIIQRNLALFFSGGNRQELKLKVAGRIWKEH</sequence>
<comment type="caution">
    <text evidence="13">The sequence shown here is derived from an EMBL/GenBank/DDBJ whole genome shotgun (WGS) entry which is preliminary data.</text>
</comment>
<comment type="pathway">
    <text evidence="2">Protein modification; protein ubiquitination.</text>
</comment>
<evidence type="ECO:0000256" key="10">
    <source>
        <dbReference type="PROSITE-ProRule" id="PRU00455"/>
    </source>
</evidence>
<dbReference type="Pfam" id="PF03145">
    <property type="entry name" value="Sina_TRAF"/>
    <property type="match status" value="1"/>
</dbReference>
<dbReference type="InterPro" id="IPR052088">
    <property type="entry name" value="E3_ubiquitin-ligase_SINA"/>
</dbReference>
<dbReference type="Gramene" id="PRQ35548">
    <property type="protein sequence ID" value="PRQ35548"/>
    <property type="gene ID" value="RchiOBHm_Chr5g0081221"/>
</dbReference>
<evidence type="ECO:0000256" key="5">
    <source>
        <dbReference type="ARBA" id="ARBA00022679"/>
    </source>
</evidence>
<proteinExistence type="inferred from homology"/>
<evidence type="ECO:0000259" key="11">
    <source>
        <dbReference type="PROSITE" id="PS50089"/>
    </source>
</evidence>
<evidence type="ECO:0000256" key="4">
    <source>
        <dbReference type="ARBA" id="ARBA00012483"/>
    </source>
</evidence>